<dbReference type="GO" id="GO:0008236">
    <property type="term" value="F:serine-type peptidase activity"/>
    <property type="evidence" value="ECO:0007669"/>
    <property type="project" value="InterPro"/>
</dbReference>
<dbReference type="Gene3D" id="2.30.42.10">
    <property type="match status" value="1"/>
</dbReference>
<feature type="domain" description="Tail specific protease" evidence="2">
    <location>
        <begin position="527"/>
        <end position="730"/>
    </location>
</feature>
<sequence length="754" mass="82737">MRKICLALALPLAAATICLAQSPVSPVNLNFEQRAVAADSVPGWSTSNGKGYSIGLDSVEGRQGRYVVRLREAGAKDGQFGRVGQRIPVWFQGRSITLSGFMKTEQVSASGRVYLTLLQTDAGGATVAYGNTARQTVRGTTGWQRYEVTLPLNADATELFFGGILEGQGTAWLDDLQLTIDGKPLDKAPTKTIRTYLADQDTAFRRESGVVLPAQLSAQQLENLAVLGRVWGFVKYYHPAVAAGNFNLDAELFRVLPAVLAAPDEPRRSQLLGAWVTRFGPVPACRKCADWPANKVRQQPDLAWLNDEKQLGTALRDQLRYLRENRNQSAQHYYVAFDAAGNPLFRHELPYAAAAGTTPPDDGVRLLALYRYWNMIAYFFPYRYAIGEDWQPVLPEFIPKLAAARTPEQYRLAALALIARIHDSHANIFQDEVLNKYRGLLYAPVRLRFVENQAVVTDYYHKALGAATGLQKGDIIVSVDGVPVPELVRRWQPLAPASNEPTQLRDIANLLLRGNTAQLPLLVRRDGREFPVTISRYPNNGRLNLALNSGTPDKAAPTYLPLPGNIGYLVLGTLTNERLPEIMRDVAGTKGLIIDIRNYPAEFVTYTLTSYLLKKPAPFVQFSRMDILNPGAFPLAPPVLVKPGASQFYPGKVVVLVNELTQSNAEFTAMALRTAPNVTVMGSTTAGADGNVSAIVLPGNIPTRITGLGVYYPDGRETQRIGIVPDIEVHPTIQGIKEGRDEVLERAVALIQGN</sequence>
<dbReference type="InterPro" id="IPR029045">
    <property type="entry name" value="ClpP/crotonase-like_dom_sf"/>
</dbReference>
<proteinExistence type="predicted"/>
<dbReference type="InterPro" id="IPR036034">
    <property type="entry name" value="PDZ_sf"/>
</dbReference>
<evidence type="ECO:0000259" key="2">
    <source>
        <dbReference type="SMART" id="SM00245"/>
    </source>
</evidence>
<dbReference type="Pfam" id="PF03572">
    <property type="entry name" value="Peptidase_S41"/>
    <property type="match status" value="1"/>
</dbReference>
<dbReference type="Proteomes" id="UP000198697">
    <property type="component" value="Unassembled WGS sequence"/>
</dbReference>
<evidence type="ECO:0000313" key="3">
    <source>
        <dbReference type="EMBL" id="SET88376.1"/>
    </source>
</evidence>
<dbReference type="Gene3D" id="3.90.226.10">
    <property type="entry name" value="2-enoyl-CoA Hydratase, Chain A, domain 1"/>
    <property type="match status" value="1"/>
</dbReference>
<evidence type="ECO:0000256" key="1">
    <source>
        <dbReference type="SAM" id="SignalP"/>
    </source>
</evidence>
<dbReference type="Gene3D" id="3.30.750.44">
    <property type="match status" value="1"/>
</dbReference>
<gene>
    <name evidence="3" type="ORF">SAMN04487998_2995</name>
</gene>
<dbReference type="STRING" id="82805.SAMN04487998_2995"/>
<dbReference type="OrthoDB" id="5379939at2"/>
<name>A0A1I0HWD1_9BACT</name>
<dbReference type="SUPFAM" id="SSF50156">
    <property type="entry name" value="PDZ domain-like"/>
    <property type="match status" value="1"/>
</dbReference>
<dbReference type="SMART" id="SM00245">
    <property type="entry name" value="TSPc"/>
    <property type="match status" value="1"/>
</dbReference>
<feature type="chain" id="PRO_5011531764" evidence="1">
    <location>
        <begin position="21"/>
        <end position="754"/>
    </location>
</feature>
<dbReference type="PANTHER" id="PTHR32060:SF30">
    <property type="entry name" value="CARBOXY-TERMINAL PROCESSING PROTEASE CTPA"/>
    <property type="match status" value="1"/>
</dbReference>
<dbReference type="SUPFAM" id="SSF52096">
    <property type="entry name" value="ClpP/crotonase"/>
    <property type="match status" value="1"/>
</dbReference>
<evidence type="ECO:0000313" key="4">
    <source>
        <dbReference type="Proteomes" id="UP000198697"/>
    </source>
</evidence>
<dbReference type="PANTHER" id="PTHR32060">
    <property type="entry name" value="TAIL-SPECIFIC PROTEASE"/>
    <property type="match status" value="1"/>
</dbReference>
<accession>A0A1I0HWD1</accession>
<keyword evidence="1" id="KW-0732">Signal</keyword>
<dbReference type="RefSeq" id="WP_092772960.1">
    <property type="nucleotide sequence ID" value="NZ_FOHS01000004.1"/>
</dbReference>
<dbReference type="GO" id="GO:0030288">
    <property type="term" value="C:outer membrane-bounded periplasmic space"/>
    <property type="evidence" value="ECO:0007669"/>
    <property type="project" value="TreeGrafter"/>
</dbReference>
<dbReference type="EMBL" id="FOHS01000004">
    <property type="protein sequence ID" value="SET88376.1"/>
    <property type="molecule type" value="Genomic_DNA"/>
</dbReference>
<dbReference type="GO" id="GO:0007165">
    <property type="term" value="P:signal transduction"/>
    <property type="evidence" value="ECO:0007669"/>
    <property type="project" value="TreeGrafter"/>
</dbReference>
<keyword evidence="4" id="KW-1185">Reference proteome</keyword>
<reference evidence="4" key="1">
    <citation type="submission" date="2016-10" db="EMBL/GenBank/DDBJ databases">
        <authorList>
            <person name="Varghese N."/>
            <person name="Submissions S."/>
        </authorList>
    </citation>
    <scope>NUCLEOTIDE SEQUENCE [LARGE SCALE GENOMIC DNA]</scope>
    <source>
        <strain evidence="4">DSM 15310</strain>
    </source>
</reference>
<dbReference type="GO" id="GO:0004175">
    <property type="term" value="F:endopeptidase activity"/>
    <property type="evidence" value="ECO:0007669"/>
    <property type="project" value="TreeGrafter"/>
</dbReference>
<dbReference type="InterPro" id="IPR005151">
    <property type="entry name" value="Tail-specific_protease"/>
</dbReference>
<protein>
    <submittedName>
        <fullName evidence="3">Peptidase family S41</fullName>
    </submittedName>
</protein>
<dbReference type="CDD" id="cd07562">
    <property type="entry name" value="Peptidase_S41_TRI"/>
    <property type="match status" value="1"/>
</dbReference>
<dbReference type="Gene3D" id="2.60.120.260">
    <property type="entry name" value="Galactose-binding domain-like"/>
    <property type="match status" value="1"/>
</dbReference>
<feature type="signal peptide" evidence="1">
    <location>
        <begin position="1"/>
        <end position="20"/>
    </location>
</feature>
<dbReference type="GO" id="GO:0006508">
    <property type="term" value="P:proteolysis"/>
    <property type="evidence" value="ECO:0007669"/>
    <property type="project" value="InterPro"/>
</dbReference>
<organism evidence="3 4">
    <name type="scientific">Hymenobacter actinosclerus</name>
    <dbReference type="NCBI Taxonomy" id="82805"/>
    <lineage>
        <taxon>Bacteria</taxon>
        <taxon>Pseudomonadati</taxon>
        <taxon>Bacteroidota</taxon>
        <taxon>Cytophagia</taxon>
        <taxon>Cytophagales</taxon>
        <taxon>Hymenobacteraceae</taxon>
        <taxon>Hymenobacter</taxon>
    </lineage>
</organism>
<dbReference type="AlphaFoldDB" id="A0A1I0HWD1"/>